<dbReference type="PANTHER" id="PTHR43228:SF8">
    <property type="entry name" value="TRANSCRIPTIONAL REGULATORY PROTEIN GLNL"/>
    <property type="match status" value="1"/>
</dbReference>
<accession>A0A858BXD8</accession>
<sequence>MKYYIVDDSLSVVKILNHIVEEQGLGEVVGISTDAEEAVKDILVEEPDIVLVDYLMPRQDGLSLVRQVRQMKPGIYFIMISQVSDKDMVTAAYQEGIQFFIRKPINLIEVVSVLRNVNEKVELESTLGGIREMISEKAAIQQEGVTVQSEKERRLKAVRYLLGVLGMLGENGTGDILAICQECLSGLGLTVKEGTAQYCRKKGEDSKMVKQRIRRAVKKGLRNIAAMGVEDYYNEIFQNYHHVVFDFESIRAEMDCIRGKRSDGGKTNVDKFMEGLLVFSEMKE</sequence>
<dbReference type="InterPro" id="IPR011006">
    <property type="entry name" value="CheY-like_superfamily"/>
</dbReference>
<comment type="function">
    <text evidence="2">May play the central regulatory role in sporulation. It may be an element of the effector pathway responsible for the activation of sporulation genes in response to nutritional stress. Spo0A may act in concert with spo0H (a sigma factor) to control the expression of some genes that are critical to the sporulation process.</text>
</comment>
<dbReference type="KEGG" id="abut:Ami103574_10615"/>
<gene>
    <name evidence="5" type="ORF">Ami103574_10615</name>
</gene>
<dbReference type="GO" id="GO:0000160">
    <property type="term" value="P:phosphorelay signal transduction system"/>
    <property type="evidence" value="ECO:0007669"/>
    <property type="project" value="InterPro"/>
</dbReference>
<keyword evidence="6" id="KW-1185">Reference proteome</keyword>
<protein>
    <recommendedName>
        <fullName evidence="1">Stage 0 sporulation protein A homolog</fullName>
    </recommendedName>
</protein>
<dbReference type="PANTHER" id="PTHR43228">
    <property type="entry name" value="TWO-COMPONENT RESPONSE REGULATOR"/>
    <property type="match status" value="1"/>
</dbReference>
<dbReference type="Pfam" id="PF00072">
    <property type="entry name" value="Response_reg"/>
    <property type="match status" value="1"/>
</dbReference>
<feature type="modified residue" description="4-aspartylphosphate" evidence="3">
    <location>
        <position position="53"/>
    </location>
</feature>
<feature type="domain" description="Response regulatory" evidence="4">
    <location>
        <begin position="2"/>
        <end position="118"/>
    </location>
</feature>
<evidence type="ECO:0000313" key="5">
    <source>
        <dbReference type="EMBL" id="QIB69745.1"/>
    </source>
</evidence>
<evidence type="ECO:0000259" key="4">
    <source>
        <dbReference type="PROSITE" id="PS50110"/>
    </source>
</evidence>
<proteinExistence type="predicted"/>
<dbReference type="AlphaFoldDB" id="A0A858BXD8"/>
<dbReference type="Proteomes" id="UP000466848">
    <property type="component" value="Chromosome"/>
</dbReference>
<dbReference type="SMART" id="SM00448">
    <property type="entry name" value="REC"/>
    <property type="match status" value="1"/>
</dbReference>
<reference evidence="5 6" key="1">
    <citation type="submission" date="2020-02" db="EMBL/GenBank/DDBJ databases">
        <authorList>
            <person name="Kim Y.B."/>
            <person name="Roh S.W."/>
        </authorList>
    </citation>
    <scope>NUCLEOTIDE SEQUENCE [LARGE SCALE GENOMIC DNA]</scope>
    <source>
        <strain evidence="5 6">DSM 103574</strain>
    </source>
</reference>
<evidence type="ECO:0000256" key="3">
    <source>
        <dbReference type="PROSITE-ProRule" id="PRU00169"/>
    </source>
</evidence>
<evidence type="ECO:0000256" key="1">
    <source>
        <dbReference type="ARBA" id="ARBA00018672"/>
    </source>
</evidence>
<keyword evidence="3" id="KW-0597">Phosphoprotein</keyword>
<dbReference type="PROSITE" id="PS50110">
    <property type="entry name" value="RESPONSE_REGULATORY"/>
    <property type="match status" value="1"/>
</dbReference>
<dbReference type="EMBL" id="CP048649">
    <property type="protein sequence ID" value="QIB69745.1"/>
    <property type="molecule type" value="Genomic_DNA"/>
</dbReference>
<dbReference type="SUPFAM" id="SSF52172">
    <property type="entry name" value="CheY-like"/>
    <property type="match status" value="1"/>
</dbReference>
<organism evidence="5 6">
    <name type="scientific">Aminipila butyrica</name>
    <dbReference type="NCBI Taxonomy" id="433296"/>
    <lineage>
        <taxon>Bacteria</taxon>
        <taxon>Bacillati</taxon>
        <taxon>Bacillota</taxon>
        <taxon>Clostridia</taxon>
        <taxon>Peptostreptococcales</taxon>
        <taxon>Anaerovoracaceae</taxon>
        <taxon>Aminipila</taxon>
    </lineage>
</organism>
<evidence type="ECO:0000313" key="6">
    <source>
        <dbReference type="Proteomes" id="UP000466848"/>
    </source>
</evidence>
<name>A0A858BXD8_9FIRM</name>
<dbReference type="Gene3D" id="3.40.50.2300">
    <property type="match status" value="1"/>
</dbReference>
<dbReference type="RefSeq" id="WP_163066985.1">
    <property type="nucleotide sequence ID" value="NZ_CP048649.1"/>
</dbReference>
<dbReference type="InterPro" id="IPR013972">
    <property type="entry name" value="YcbB"/>
</dbReference>
<dbReference type="InterPro" id="IPR001789">
    <property type="entry name" value="Sig_transdc_resp-reg_receiver"/>
</dbReference>
<dbReference type="Pfam" id="PF08664">
    <property type="entry name" value="YcbB"/>
    <property type="match status" value="1"/>
</dbReference>
<dbReference type="InterPro" id="IPR052048">
    <property type="entry name" value="ST_Response_Regulator"/>
</dbReference>
<evidence type="ECO:0000256" key="2">
    <source>
        <dbReference type="ARBA" id="ARBA00024867"/>
    </source>
</evidence>